<sequence length="222" mass="25256">SDRHNPCLNKGYSYFIDDDLVQTHMDKFEEKIPEEKNMCNHHDAIKLATMRGGKGMSVSGVRAVVCSHHECWRGSSIINLSKGEQQVRMDLPILLGLKSEAPKDVVISYDIRCQWGKNLWKRIDVYGSDLTLPQLAMDIIILVPKFHLPAHILECQEEFSFSFELFVGEMEGEALEHTWAVSNPVASSTKEMGPGSRQDTLDDLWSNHNWQKHIGLHESIII</sequence>
<dbReference type="InterPro" id="IPR040521">
    <property type="entry name" value="KDZ"/>
</dbReference>
<keyword evidence="2" id="KW-1185">Reference proteome</keyword>
<dbReference type="AlphaFoldDB" id="A0AA39MJL0"/>
<dbReference type="Proteomes" id="UP001175226">
    <property type="component" value="Unassembled WGS sequence"/>
</dbReference>
<feature type="non-terminal residue" evidence="1">
    <location>
        <position position="222"/>
    </location>
</feature>
<accession>A0AA39MJL0</accession>
<reference evidence="1" key="1">
    <citation type="submission" date="2023-06" db="EMBL/GenBank/DDBJ databases">
        <authorList>
            <consortium name="Lawrence Berkeley National Laboratory"/>
            <person name="Ahrendt S."/>
            <person name="Sahu N."/>
            <person name="Indic B."/>
            <person name="Wong-Bajracharya J."/>
            <person name="Merenyi Z."/>
            <person name="Ke H.-M."/>
            <person name="Monk M."/>
            <person name="Kocsube S."/>
            <person name="Drula E."/>
            <person name="Lipzen A."/>
            <person name="Balint B."/>
            <person name="Henrissat B."/>
            <person name="Andreopoulos B."/>
            <person name="Martin F.M."/>
            <person name="Harder C.B."/>
            <person name="Rigling D."/>
            <person name="Ford K.L."/>
            <person name="Foster G.D."/>
            <person name="Pangilinan J."/>
            <person name="Papanicolaou A."/>
            <person name="Barry K."/>
            <person name="LaButti K."/>
            <person name="Viragh M."/>
            <person name="Koriabine M."/>
            <person name="Yan M."/>
            <person name="Riley R."/>
            <person name="Champramary S."/>
            <person name="Plett K.L."/>
            <person name="Tsai I.J."/>
            <person name="Slot J."/>
            <person name="Sipos G."/>
            <person name="Plett J."/>
            <person name="Nagy L.G."/>
            <person name="Grigoriev I.V."/>
        </authorList>
    </citation>
    <scope>NUCLEOTIDE SEQUENCE</scope>
    <source>
        <strain evidence="1">FPL87.14</strain>
    </source>
</reference>
<organism evidence="1 2">
    <name type="scientific">Armillaria borealis</name>
    <dbReference type="NCBI Taxonomy" id="47425"/>
    <lineage>
        <taxon>Eukaryota</taxon>
        <taxon>Fungi</taxon>
        <taxon>Dikarya</taxon>
        <taxon>Basidiomycota</taxon>
        <taxon>Agaricomycotina</taxon>
        <taxon>Agaricomycetes</taxon>
        <taxon>Agaricomycetidae</taxon>
        <taxon>Agaricales</taxon>
        <taxon>Marasmiineae</taxon>
        <taxon>Physalacriaceae</taxon>
        <taxon>Armillaria</taxon>
    </lineage>
</organism>
<name>A0AA39MJL0_9AGAR</name>
<evidence type="ECO:0000313" key="1">
    <source>
        <dbReference type="EMBL" id="KAK0436084.1"/>
    </source>
</evidence>
<evidence type="ECO:0000313" key="2">
    <source>
        <dbReference type="Proteomes" id="UP001175226"/>
    </source>
</evidence>
<gene>
    <name evidence="1" type="ORF">EV421DRAFT_1716146</name>
</gene>
<dbReference type="EMBL" id="JAUEPT010000057">
    <property type="protein sequence ID" value="KAK0436084.1"/>
    <property type="molecule type" value="Genomic_DNA"/>
</dbReference>
<dbReference type="Pfam" id="PF18758">
    <property type="entry name" value="KDZ"/>
    <property type="match status" value="1"/>
</dbReference>
<protein>
    <submittedName>
        <fullName evidence="1">Uncharacterized protein</fullName>
    </submittedName>
</protein>
<comment type="caution">
    <text evidence="1">The sequence shown here is derived from an EMBL/GenBank/DDBJ whole genome shotgun (WGS) entry which is preliminary data.</text>
</comment>
<proteinExistence type="predicted"/>